<feature type="compositionally biased region" description="Basic and acidic residues" evidence="1">
    <location>
        <begin position="43"/>
        <end position="54"/>
    </location>
</feature>
<dbReference type="Proteomes" id="UP001492380">
    <property type="component" value="Unassembled WGS sequence"/>
</dbReference>
<name>A0ABR1YB38_9PEZI</name>
<evidence type="ECO:0000256" key="1">
    <source>
        <dbReference type="SAM" id="MobiDB-lite"/>
    </source>
</evidence>
<comment type="caution">
    <text evidence="2">The sequence shown here is derived from an EMBL/GenBank/DDBJ whole genome shotgun (WGS) entry which is preliminary data.</text>
</comment>
<gene>
    <name evidence="2" type="ORF">HDK90DRAFT_106723</name>
</gene>
<keyword evidence="3" id="KW-1185">Reference proteome</keyword>
<organism evidence="2 3">
    <name type="scientific">Phyllosticta capitalensis</name>
    <dbReference type="NCBI Taxonomy" id="121624"/>
    <lineage>
        <taxon>Eukaryota</taxon>
        <taxon>Fungi</taxon>
        <taxon>Dikarya</taxon>
        <taxon>Ascomycota</taxon>
        <taxon>Pezizomycotina</taxon>
        <taxon>Dothideomycetes</taxon>
        <taxon>Dothideomycetes incertae sedis</taxon>
        <taxon>Botryosphaeriales</taxon>
        <taxon>Phyllostictaceae</taxon>
        <taxon>Phyllosticta</taxon>
    </lineage>
</organism>
<protein>
    <submittedName>
        <fullName evidence="2">Uncharacterized protein</fullName>
    </submittedName>
</protein>
<feature type="region of interest" description="Disordered" evidence="1">
    <location>
        <begin position="38"/>
        <end position="58"/>
    </location>
</feature>
<evidence type="ECO:0000313" key="2">
    <source>
        <dbReference type="EMBL" id="KAK8223885.1"/>
    </source>
</evidence>
<evidence type="ECO:0000313" key="3">
    <source>
        <dbReference type="Proteomes" id="UP001492380"/>
    </source>
</evidence>
<dbReference type="EMBL" id="JBBWRZ010000013">
    <property type="protein sequence ID" value="KAK8223885.1"/>
    <property type="molecule type" value="Genomic_DNA"/>
</dbReference>
<reference evidence="2 3" key="1">
    <citation type="submission" date="2024-04" db="EMBL/GenBank/DDBJ databases">
        <title>Phyllosticta paracitricarpa is synonymous to the EU quarantine fungus P. citricarpa based on phylogenomic analyses.</title>
        <authorList>
            <consortium name="Lawrence Berkeley National Laboratory"/>
            <person name="Van Ingen-Buijs V.A."/>
            <person name="Van Westerhoven A.C."/>
            <person name="Haridas S."/>
            <person name="Skiadas P."/>
            <person name="Martin F."/>
            <person name="Groenewald J.Z."/>
            <person name="Crous P.W."/>
            <person name="Seidl M.F."/>
        </authorList>
    </citation>
    <scope>NUCLEOTIDE SEQUENCE [LARGE SCALE GENOMIC DNA]</scope>
    <source>
        <strain evidence="2 3">CBS 123374</strain>
    </source>
</reference>
<proteinExistence type="predicted"/>
<accession>A0ABR1YB38</accession>
<sequence length="210" mass="23237">MIATGSIQALRPGIAIPFAAHYCVPSERGTRSSGLRSTVFRTRNPDGGEREKKQAGQNMGTSFFQTSRRRGAEWLYGKVSAKHVEGHWTPFWTFLAFLATRVLVSRVLRRQLPIASCRLRRSATAKGHAKPFGYHDFSTLFAFACLSCRSACAAAGCCCITFGLSRLHFACLCLAAAARKRQAYGVLQTRLFFPESRKPTTERAVVRGAR</sequence>